<keyword evidence="1" id="KW-0812">Transmembrane</keyword>
<dbReference type="Proteomes" id="UP000765509">
    <property type="component" value="Unassembled WGS sequence"/>
</dbReference>
<keyword evidence="1" id="KW-0472">Membrane</keyword>
<dbReference type="EMBL" id="AVOT02013925">
    <property type="protein sequence ID" value="MBW0496973.1"/>
    <property type="molecule type" value="Genomic_DNA"/>
</dbReference>
<organism evidence="2 3">
    <name type="scientific">Austropuccinia psidii MF-1</name>
    <dbReference type="NCBI Taxonomy" id="1389203"/>
    <lineage>
        <taxon>Eukaryota</taxon>
        <taxon>Fungi</taxon>
        <taxon>Dikarya</taxon>
        <taxon>Basidiomycota</taxon>
        <taxon>Pucciniomycotina</taxon>
        <taxon>Pucciniomycetes</taxon>
        <taxon>Pucciniales</taxon>
        <taxon>Sphaerophragmiaceae</taxon>
        <taxon>Austropuccinia</taxon>
    </lineage>
</organism>
<accession>A0A9Q3H9F0</accession>
<name>A0A9Q3H9F0_9BASI</name>
<keyword evidence="3" id="KW-1185">Reference proteome</keyword>
<keyword evidence="1" id="KW-1133">Transmembrane helix</keyword>
<dbReference type="AlphaFoldDB" id="A0A9Q3H9F0"/>
<sequence>MQPVGMHMSRNSLVTWPGLASILLLQPVFCLFFLFSRFDEARMESSSHELCLLSLKTPPLSDRRRLIFFDVNRSSCVIQCIMCSAAPDFALSGINATNEEK</sequence>
<feature type="transmembrane region" description="Helical" evidence="1">
    <location>
        <begin position="13"/>
        <end position="35"/>
    </location>
</feature>
<comment type="caution">
    <text evidence="2">The sequence shown here is derived from an EMBL/GenBank/DDBJ whole genome shotgun (WGS) entry which is preliminary data.</text>
</comment>
<gene>
    <name evidence="2" type="ORF">O181_036688</name>
</gene>
<evidence type="ECO:0000313" key="3">
    <source>
        <dbReference type="Proteomes" id="UP000765509"/>
    </source>
</evidence>
<protein>
    <submittedName>
        <fullName evidence="2">Uncharacterized protein</fullName>
    </submittedName>
</protein>
<evidence type="ECO:0000313" key="2">
    <source>
        <dbReference type="EMBL" id="MBW0496973.1"/>
    </source>
</evidence>
<proteinExistence type="predicted"/>
<reference evidence="2" key="1">
    <citation type="submission" date="2021-03" db="EMBL/GenBank/DDBJ databases">
        <title>Draft genome sequence of rust myrtle Austropuccinia psidii MF-1, a brazilian biotype.</title>
        <authorList>
            <person name="Quecine M.C."/>
            <person name="Pachon D.M.R."/>
            <person name="Bonatelli M.L."/>
            <person name="Correr F.H."/>
            <person name="Franceschini L.M."/>
            <person name="Leite T.F."/>
            <person name="Margarido G.R.A."/>
            <person name="Almeida C.A."/>
            <person name="Ferrarezi J.A."/>
            <person name="Labate C.A."/>
        </authorList>
    </citation>
    <scope>NUCLEOTIDE SEQUENCE</scope>
    <source>
        <strain evidence="2">MF-1</strain>
    </source>
</reference>
<evidence type="ECO:0000256" key="1">
    <source>
        <dbReference type="SAM" id="Phobius"/>
    </source>
</evidence>